<sequence length="159" mass="17234">MRRIATVAVTTGALAAGLLVSAGAANADQGFSQSAKLPTASGVQAAASHSWVSKNGWSTIKAYGTYNRTKSGVKVSFSLADTKRNGWSPAVQFRTSNGKYLYTSGVYYLKYRGVPADFKFSHYYGVFTSSYTKHLYVREAGVSVKNTKKIAYGPWKALY</sequence>
<name>A0A3M2M810_9ACTN</name>
<feature type="signal peptide" evidence="1">
    <location>
        <begin position="1"/>
        <end position="27"/>
    </location>
</feature>
<dbReference type="Proteomes" id="UP000282674">
    <property type="component" value="Unassembled WGS sequence"/>
</dbReference>
<proteinExistence type="predicted"/>
<accession>A0A3M2M810</accession>
<keyword evidence="1" id="KW-0732">Signal</keyword>
<evidence type="ECO:0000313" key="3">
    <source>
        <dbReference type="Proteomes" id="UP000282674"/>
    </source>
</evidence>
<dbReference type="EMBL" id="RFFG01000012">
    <property type="protein sequence ID" value="RMI45746.1"/>
    <property type="molecule type" value="Genomic_DNA"/>
</dbReference>
<dbReference type="OrthoDB" id="3478147at2"/>
<gene>
    <name evidence="2" type="ORF">EBO15_09155</name>
</gene>
<dbReference type="AlphaFoldDB" id="A0A3M2M810"/>
<reference evidence="2 3" key="1">
    <citation type="submission" date="2018-10" db="EMBL/GenBank/DDBJ databases">
        <title>Isolation from soil.</title>
        <authorList>
            <person name="Hu J."/>
        </authorList>
    </citation>
    <scope>NUCLEOTIDE SEQUENCE [LARGE SCALE GENOMIC DNA]</scope>
    <source>
        <strain evidence="2 3">NEAU-Ht49</strain>
    </source>
</reference>
<evidence type="ECO:0000313" key="2">
    <source>
        <dbReference type="EMBL" id="RMI45746.1"/>
    </source>
</evidence>
<feature type="chain" id="PRO_5017968902" evidence="1">
    <location>
        <begin position="28"/>
        <end position="159"/>
    </location>
</feature>
<dbReference type="RefSeq" id="WP_122193897.1">
    <property type="nucleotide sequence ID" value="NZ_JBHSKC010000001.1"/>
</dbReference>
<evidence type="ECO:0000256" key="1">
    <source>
        <dbReference type="SAM" id="SignalP"/>
    </source>
</evidence>
<protein>
    <submittedName>
        <fullName evidence="2">Uncharacterized protein</fullName>
    </submittedName>
</protein>
<organism evidence="2 3">
    <name type="scientific">Actinomadura harenae</name>
    <dbReference type="NCBI Taxonomy" id="2483351"/>
    <lineage>
        <taxon>Bacteria</taxon>
        <taxon>Bacillati</taxon>
        <taxon>Actinomycetota</taxon>
        <taxon>Actinomycetes</taxon>
        <taxon>Streptosporangiales</taxon>
        <taxon>Thermomonosporaceae</taxon>
        <taxon>Actinomadura</taxon>
    </lineage>
</organism>
<keyword evidence="3" id="KW-1185">Reference proteome</keyword>
<comment type="caution">
    <text evidence="2">The sequence shown here is derived from an EMBL/GenBank/DDBJ whole genome shotgun (WGS) entry which is preliminary data.</text>
</comment>